<dbReference type="InterPro" id="IPR002941">
    <property type="entry name" value="DNA_methylase_N4/N6"/>
</dbReference>
<dbReference type="GO" id="GO:0008170">
    <property type="term" value="F:N-methyltransferase activity"/>
    <property type="evidence" value="ECO:0007669"/>
    <property type="project" value="InterPro"/>
</dbReference>
<feature type="domain" description="DNA methylase N-4/N-6" evidence="4">
    <location>
        <begin position="8"/>
        <end position="117"/>
    </location>
</feature>
<dbReference type="Pfam" id="PF01555">
    <property type="entry name" value="N6_N4_Mtase"/>
    <property type="match status" value="1"/>
</dbReference>
<dbReference type="GO" id="GO:0032259">
    <property type="term" value="P:methylation"/>
    <property type="evidence" value="ECO:0007669"/>
    <property type="project" value="UniProtKB-KW"/>
</dbReference>
<dbReference type="Gene3D" id="3.40.50.150">
    <property type="entry name" value="Vaccinia Virus protein VP39"/>
    <property type="match status" value="1"/>
</dbReference>
<dbReference type="EC" id="2.1.1.-" evidence="3"/>
<dbReference type="InterPro" id="IPR001091">
    <property type="entry name" value="RM_Methyltransferase"/>
</dbReference>
<dbReference type="GO" id="GO:0003677">
    <property type="term" value="F:DNA binding"/>
    <property type="evidence" value="ECO:0007669"/>
    <property type="project" value="InterPro"/>
</dbReference>
<keyword evidence="2 5" id="KW-0808">Transferase</keyword>
<sequence>YPRGGIIKIDYEFILVFKKLGKDVKPPKEIKEKSKLSNEEWNEYFNGHWNFAGEKQNGHIAMFPLELPRRLIKMFSFYGDTVLDPFLGSGTTSKAALELGRNSVGYEINKEFVETIKSKIGIHNEPALFKKDFDHEVVFQKKNGKKEEKPHTFLNNNHLERLTDPKKFKFGTVVDTNGRNKREDYYSVRAILDSTTLLLSNNLKVRLIGVKRKAATERKAIEYLNNITKAKKVFMKFDDVKYDDNKNLLCYLYLENKTCINSHLVKTQLVDVDELNEYRYRNRFVKYSKEGVLR</sequence>
<protein>
    <recommendedName>
        <fullName evidence="3">Methyltransferase</fullName>
        <ecNumber evidence="3">2.1.1.-</ecNumber>
    </recommendedName>
</protein>
<comment type="similarity">
    <text evidence="3">Belongs to the N(4)/N(6)-methyltransferase family.</text>
</comment>
<dbReference type="InterPro" id="IPR035437">
    <property type="entry name" value="SNase_OB-fold_sf"/>
</dbReference>
<dbReference type="Gene3D" id="2.40.50.90">
    <property type="match status" value="1"/>
</dbReference>
<proteinExistence type="inferred from homology"/>
<gene>
    <name evidence="5" type="ORF">B9J77_04155</name>
</gene>
<dbReference type="EMBL" id="NDHY01000009">
    <property type="protein sequence ID" value="RIH99933.1"/>
    <property type="molecule type" value="Genomic_DNA"/>
</dbReference>
<dbReference type="SUPFAM" id="SSF53335">
    <property type="entry name" value="S-adenosyl-L-methionine-dependent methyltransferases"/>
    <property type="match status" value="1"/>
</dbReference>
<accession>A0A399FUW4</accession>
<feature type="non-terminal residue" evidence="5">
    <location>
        <position position="1"/>
    </location>
</feature>
<dbReference type="AlphaFoldDB" id="A0A399FUW4"/>
<evidence type="ECO:0000256" key="2">
    <source>
        <dbReference type="ARBA" id="ARBA00022679"/>
    </source>
</evidence>
<keyword evidence="1 5" id="KW-0489">Methyltransferase</keyword>
<evidence type="ECO:0000313" key="5">
    <source>
        <dbReference type="EMBL" id="RIH99933.1"/>
    </source>
</evidence>
<organism evidence="5 6">
    <name type="scientific">candidate division NPL-UPA2 bacterium Unc8</name>
    <dbReference type="NCBI Taxonomy" id="1980939"/>
    <lineage>
        <taxon>Bacteria</taxon>
    </lineage>
</organism>
<evidence type="ECO:0000256" key="3">
    <source>
        <dbReference type="RuleBase" id="RU362026"/>
    </source>
</evidence>
<dbReference type="Proteomes" id="UP000266287">
    <property type="component" value="Unassembled WGS sequence"/>
</dbReference>
<comment type="caution">
    <text evidence="5">The sequence shown here is derived from an EMBL/GenBank/DDBJ whole genome shotgun (WGS) entry which is preliminary data.</text>
</comment>
<dbReference type="InterPro" id="IPR029063">
    <property type="entry name" value="SAM-dependent_MTases_sf"/>
</dbReference>
<dbReference type="PRINTS" id="PR00508">
    <property type="entry name" value="S21N4MTFRASE"/>
</dbReference>
<name>A0A399FUW4_UNCN2</name>
<evidence type="ECO:0000256" key="1">
    <source>
        <dbReference type="ARBA" id="ARBA00022603"/>
    </source>
</evidence>
<reference evidence="5 6" key="1">
    <citation type="submission" date="2018-08" db="EMBL/GenBank/DDBJ databases">
        <title>Draft genome of candidate division NPL-UPA2 bacterium Unc8 that adapted to ultra-basic serpentinizing groundwater.</title>
        <authorList>
            <person name="Ishii S."/>
            <person name="Suzuki S."/>
            <person name="Nealson K.H."/>
        </authorList>
    </citation>
    <scope>NUCLEOTIDE SEQUENCE [LARGE SCALE GENOMIC DNA]</scope>
    <source>
        <strain evidence="5">Unc8</strain>
    </source>
</reference>
<evidence type="ECO:0000259" key="4">
    <source>
        <dbReference type="Pfam" id="PF01555"/>
    </source>
</evidence>
<evidence type="ECO:0000313" key="6">
    <source>
        <dbReference type="Proteomes" id="UP000266287"/>
    </source>
</evidence>